<gene>
    <name evidence="3" type="ORF">FCE95_10030</name>
</gene>
<feature type="domain" description="MobA/VirD2-like nuclease" evidence="2">
    <location>
        <begin position="113"/>
        <end position="214"/>
    </location>
</feature>
<feature type="compositionally biased region" description="Polar residues" evidence="1">
    <location>
        <begin position="293"/>
        <end position="302"/>
    </location>
</feature>
<feature type="region of interest" description="Disordered" evidence="1">
    <location>
        <begin position="288"/>
        <end position="328"/>
    </location>
</feature>
<dbReference type="RefSeq" id="WP_137266880.1">
    <property type="nucleotide sequence ID" value="NZ_SZUA01000002.1"/>
</dbReference>
<evidence type="ECO:0000313" key="3">
    <source>
        <dbReference type="EMBL" id="TKR30450.1"/>
    </source>
</evidence>
<dbReference type="InterPro" id="IPR005094">
    <property type="entry name" value="Endonuclease_MobA/VirD2"/>
</dbReference>
<feature type="compositionally biased region" description="Basic and acidic residues" evidence="1">
    <location>
        <begin position="303"/>
        <end position="328"/>
    </location>
</feature>
<protein>
    <recommendedName>
        <fullName evidence="2">MobA/VirD2-like nuclease domain-containing protein</fullName>
    </recommendedName>
</protein>
<name>A0A4U5JLD7_9GAMM</name>
<feature type="region of interest" description="Disordered" evidence="1">
    <location>
        <begin position="224"/>
        <end position="256"/>
    </location>
</feature>
<dbReference type="Pfam" id="PF03432">
    <property type="entry name" value="Relaxase"/>
    <property type="match status" value="1"/>
</dbReference>
<organism evidence="3 4">
    <name type="scientific">Luteimonas gilva</name>
    <dbReference type="NCBI Taxonomy" id="2572684"/>
    <lineage>
        <taxon>Bacteria</taxon>
        <taxon>Pseudomonadati</taxon>
        <taxon>Pseudomonadota</taxon>
        <taxon>Gammaproteobacteria</taxon>
        <taxon>Lysobacterales</taxon>
        <taxon>Lysobacteraceae</taxon>
        <taxon>Luteimonas</taxon>
    </lineage>
</organism>
<proteinExistence type="predicted"/>
<dbReference type="Proteomes" id="UP000308707">
    <property type="component" value="Unassembled WGS sequence"/>
</dbReference>
<accession>A0A4U5JLD7</accession>
<evidence type="ECO:0000313" key="4">
    <source>
        <dbReference type="Proteomes" id="UP000308707"/>
    </source>
</evidence>
<comment type="caution">
    <text evidence="3">The sequence shown here is derived from an EMBL/GenBank/DDBJ whole genome shotgun (WGS) entry which is preliminary data.</text>
</comment>
<evidence type="ECO:0000259" key="2">
    <source>
        <dbReference type="Pfam" id="PF03432"/>
    </source>
</evidence>
<dbReference type="OrthoDB" id="7173932at2"/>
<dbReference type="AlphaFoldDB" id="A0A4U5JLD7"/>
<keyword evidence="4" id="KW-1185">Reference proteome</keyword>
<sequence>MTMIDDALKEWDENYHFKPLRGRKAKLTITGVRVPTTTSQPRRTSGVAGARSRLSGIVRKVPEVMVKVSGGGKGMRAIKAHMDYISRNGDVALENENGEVIAGKEAVRDLRDEWKNSLYGIPEESGKKEAFNIVLSMPPGTDRKAVTDAAREFAKTEFSGNFQYVFATHDDEKHPHVHLCVKAQGIDGTRLNPRKADLQRWREGFAEALREHGIEANATPRLVRGARRRTRRQAALHVDASQRRSQGDEHTPKASQKVVKGYESLAKALAQGEPDDRSLALGIVNTVKGMKAQQGTDIQPTKNEPREVTRDGQEAHRTVPDKKQSPER</sequence>
<reference evidence="3 4" key="1">
    <citation type="submission" date="2019-04" db="EMBL/GenBank/DDBJ databases">
        <title>Reference strain of H23.</title>
        <authorList>
            <person name="Luo X."/>
        </authorList>
    </citation>
    <scope>NUCLEOTIDE SEQUENCE [LARGE SCALE GENOMIC DNA]</scope>
    <source>
        <strain evidence="3 4">H23</strain>
    </source>
</reference>
<evidence type="ECO:0000256" key="1">
    <source>
        <dbReference type="SAM" id="MobiDB-lite"/>
    </source>
</evidence>
<feature type="compositionally biased region" description="Basic and acidic residues" evidence="1">
    <location>
        <begin position="240"/>
        <end position="252"/>
    </location>
</feature>
<feature type="compositionally biased region" description="Basic residues" evidence="1">
    <location>
        <begin position="224"/>
        <end position="234"/>
    </location>
</feature>
<dbReference type="EMBL" id="SZUA01000002">
    <property type="protein sequence ID" value="TKR30450.1"/>
    <property type="molecule type" value="Genomic_DNA"/>
</dbReference>
<dbReference type="Gene3D" id="3.30.930.30">
    <property type="match status" value="1"/>
</dbReference>